<dbReference type="PaxDb" id="9986-ENSOCUP00000017139"/>
<keyword evidence="4" id="KW-0805">Transcription regulation</keyword>
<evidence type="ECO:0000256" key="7">
    <source>
        <dbReference type="SAM" id="MobiDB-lite"/>
    </source>
</evidence>
<evidence type="ECO:0000256" key="3">
    <source>
        <dbReference type="ARBA" id="ARBA00022782"/>
    </source>
</evidence>
<dbReference type="GeneTree" id="ENSGT00940000154796"/>
<proteinExistence type="predicted"/>
<dbReference type="Bgee" id="ENSOCUG00000025420">
    <property type="expression patterns" value="Expressed in frontal cortex and 18 other cell types or tissues"/>
</dbReference>
<dbReference type="EMBL" id="AAGW02072706">
    <property type="status" value="NOT_ANNOTATED_CDS"/>
    <property type="molecule type" value="Genomic_DNA"/>
</dbReference>
<keyword evidence="2" id="KW-0678">Repressor</keyword>
<sequence length="217" mass="23090">MSELPAGGRVPQRRAAAGGDDAPPAEVSGGSLEPAVAQPAESASGAMAARRPEESPESRSRARFLREICMAVVTRFYGNAPAASAAVAAAAMSESRAREAREGPTAASARPLARGPEPGPVSTASLHEQLGLLGIREQQLFRQYLDSYAMIPVRLLRDFEARRRLFVEGCKAREAAFDADPPQLDSEAAAFTVALGALHLGFFYFHLQICISGFCFV</sequence>
<reference evidence="8" key="3">
    <citation type="submission" date="2025-09" db="UniProtKB">
        <authorList>
            <consortium name="Ensembl"/>
        </authorList>
    </citation>
    <scope>IDENTIFICATION</scope>
    <source>
        <strain evidence="8">Thorbecke</strain>
    </source>
</reference>
<evidence type="ECO:0000256" key="4">
    <source>
        <dbReference type="ARBA" id="ARBA00023015"/>
    </source>
</evidence>
<dbReference type="eggNOG" id="ENOG502TGX1">
    <property type="taxonomic scope" value="Eukaryota"/>
</dbReference>
<evidence type="ECO:0000313" key="9">
    <source>
        <dbReference type="Proteomes" id="UP000001811"/>
    </source>
</evidence>
<reference evidence="8" key="2">
    <citation type="submission" date="2025-08" db="UniProtKB">
        <authorList>
            <consortium name="Ensembl"/>
        </authorList>
    </citation>
    <scope>IDENTIFICATION</scope>
    <source>
        <strain evidence="8">Thorbecke</strain>
    </source>
</reference>
<feature type="region of interest" description="Disordered" evidence="7">
    <location>
        <begin position="1"/>
        <end position="61"/>
    </location>
</feature>
<dbReference type="Proteomes" id="UP000001811">
    <property type="component" value="Chromosome 5"/>
</dbReference>
<keyword evidence="5" id="KW-0804">Transcription</keyword>
<keyword evidence="9" id="KW-1185">Reference proteome</keyword>
<feature type="compositionally biased region" description="Basic and acidic residues" evidence="7">
    <location>
        <begin position="50"/>
        <end position="61"/>
    </location>
</feature>
<evidence type="ECO:0008006" key="10">
    <source>
        <dbReference type="Google" id="ProtNLM"/>
    </source>
</evidence>
<reference evidence="8 9" key="1">
    <citation type="journal article" date="2011" name="Nature">
        <title>A high-resolution map of human evolutionary constraint using 29 mammals.</title>
        <authorList>
            <person name="Lindblad-Toh K."/>
            <person name="Garber M."/>
            <person name="Zuk O."/>
            <person name="Lin M.F."/>
            <person name="Parker B.J."/>
            <person name="Washietl S."/>
            <person name="Kheradpour P."/>
            <person name="Ernst J."/>
            <person name="Jordan G."/>
            <person name="Mauceli E."/>
            <person name="Ward L.D."/>
            <person name="Lowe C.B."/>
            <person name="Holloway A.K."/>
            <person name="Clamp M."/>
            <person name="Gnerre S."/>
            <person name="Alfoldi J."/>
            <person name="Beal K."/>
            <person name="Chang J."/>
            <person name="Clawson H."/>
            <person name="Cuff J."/>
            <person name="Di Palma F."/>
            <person name="Fitzgerald S."/>
            <person name="Flicek P."/>
            <person name="Guttman M."/>
            <person name="Hubisz M.J."/>
            <person name="Jaffe D.B."/>
            <person name="Jungreis I."/>
            <person name="Kent W.J."/>
            <person name="Kostka D."/>
            <person name="Lara M."/>
            <person name="Martins A.L."/>
            <person name="Massingham T."/>
            <person name="Moltke I."/>
            <person name="Raney B.J."/>
            <person name="Rasmussen M.D."/>
            <person name="Robinson J."/>
            <person name="Stark A."/>
            <person name="Vilella A.J."/>
            <person name="Wen J."/>
            <person name="Xie X."/>
            <person name="Zody M.C."/>
            <person name="Baldwin J."/>
            <person name="Bloom T."/>
            <person name="Chin C.W."/>
            <person name="Heiman D."/>
            <person name="Nicol R."/>
            <person name="Nusbaum C."/>
            <person name="Young S."/>
            <person name="Wilkinson J."/>
            <person name="Worley K.C."/>
            <person name="Kovar C.L."/>
            <person name="Muzny D.M."/>
            <person name="Gibbs R.A."/>
            <person name="Cree A."/>
            <person name="Dihn H.H."/>
            <person name="Fowler G."/>
            <person name="Jhangiani S."/>
            <person name="Joshi V."/>
            <person name="Lee S."/>
            <person name="Lewis L.R."/>
            <person name="Nazareth L.V."/>
            <person name="Okwuonu G."/>
            <person name="Santibanez J."/>
            <person name="Warren W.C."/>
            <person name="Mardis E.R."/>
            <person name="Weinstock G.M."/>
            <person name="Wilson R.K."/>
            <person name="Delehaunty K."/>
            <person name="Dooling D."/>
            <person name="Fronik C."/>
            <person name="Fulton L."/>
            <person name="Fulton B."/>
            <person name="Graves T."/>
            <person name="Minx P."/>
            <person name="Sodergren E."/>
            <person name="Birney E."/>
            <person name="Margulies E.H."/>
            <person name="Herrero J."/>
            <person name="Green E.D."/>
            <person name="Haussler D."/>
            <person name="Siepel A."/>
            <person name="Goldman N."/>
            <person name="Pollard K.S."/>
            <person name="Pedersen J.S."/>
            <person name="Lander E.S."/>
            <person name="Kellis M."/>
        </authorList>
    </citation>
    <scope>NUCLEOTIDE SEQUENCE [LARGE SCALE GENOMIC DNA]</scope>
    <source>
        <strain evidence="8 9">Thorbecke inbred</strain>
    </source>
</reference>
<dbReference type="GO" id="GO:0030154">
    <property type="term" value="P:cell differentiation"/>
    <property type="evidence" value="ECO:0007669"/>
    <property type="project" value="UniProtKB-KW"/>
</dbReference>
<dbReference type="EMBL" id="AAGW02072707">
    <property type="status" value="NOT_ANNOTATED_CDS"/>
    <property type="molecule type" value="Genomic_DNA"/>
</dbReference>
<accession>G1TJL1</accession>
<dbReference type="FunCoup" id="G1TJL1">
    <property type="interactions" value="134"/>
</dbReference>
<dbReference type="HOGENOM" id="CLU_1721807_0_0_1"/>
<dbReference type="InParanoid" id="G1TJL1"/>
<dbReference type="InterPro" id="IPR033258">
    <property type="entry name" value="EID"/>
</dbReference>
<evidence type="ECO:0000256" key="2">
    <source>
        <dbReference type="ARBA" id="ARBA00022491"/>
    </source>
</evidence>
<feature type="compositionally biased region" description="Low complexity" evidence="7">
    <location>
        <begin position="13"/>
        <end position="25"/>
    </location>
</feature>
<evidence type="ECO:0000256" key="1">
    <source>
        <dbReference type="ARBA" id="ARBA00004123"/>
    </source>
</evidence>
<dbReference type="PANTHER" id="PTHR15556:SF4">
    <property type="entry name" value="EP300-INTERACTING INHIBITOR OF DIFFERENTIATION 2B"/>
    <property type="match status" value="1"/>
</dbReference>
<evidence type="ECO:0000256" key="6">
    <source>
        <dbReference type="ARBA" id="ARBA00023242"/>
    </source>
</evidence>
<keyword evidence="6" id="KW-0539">Nucleus</keyword>
<dbReference type="AlphaFoldDB" id="G1TJL1"/>
<protein>
    <recommendedName>
        <fullName evidence="10">EP300 interacting inhibitor of differentiation 2B</fullName>
    </recommendedName>
</protein>
<dbReference type="GO" id="GO:0005654">
    <property type="term" value="C:nucleoplasm"/>
    <property type="evidence" value="ECO:0007669"/>
    <property type="project" value="TreeGrafter"/>
</dbReference>
<evidence type="ECO:0000256" key="5">
    <source>
        <dbReference type="ARBA" id="ARBA00023163"/>
    </source>
</evidence>
<name>G1TJL1_RABIT</name>
<keyword evidence="3" id="KW-0221">Differentiation</keyword>
<evidence type="ECO:0000313" key="8">
    <source>
        <dbReference type="Ensembl" id="ENSOCUP00000017139.2"/>
    </source>
</evidence>
<comment type="subcellular location">
    <subcellularLocation>
        <location evidence="1">Nucleus</location>
    </subcellularLocation>
</comment>
<feature type="region of interest" description="Disordered" evidence="7">
    <location>
        <begin position="98"/>
        <end position="121"/>
    </location>
</feature>
<dbReference type="PANTHER" id="PTHR15556">
    <property type="entry name" value="EP300-INTERACTING INHIBITOR OF DIFFERENTIATION 2-RELATED"/>
    <property type="match status" value="1"/>
</dbReference>
<dbReference type="EMBL" id="AAGW02072708">
    <property type="status" value="NOT_ANNOTATED_CDS"/>
    <property type="molecule type" value="Genomic_DNA"/>
</dbReference>
<organism evidence="8 9">
    <name type="scientific">Oryctolagus cuniculus</name>
    <name type="common">Rabbit</name>
    <dbReference type="NCBI Taxonomy" id="9986"/>
    <lineage>
        <taxon>Eukaryota</taxon>
        <taxon>Metazoa</taxon>
        <taxon>Chordata</taxon>
        <taxon>Craniata</taxon>
        <taxon>Vertebrata</taxon>
        <taxon>Euteleostomi</taxon>
        <taxon>Mammalia</taxon>
        <taxon>Eutheria</taxon>
        <taxon>Euarchontoglires</taxon>
        <taxon>Glires</taxon>
        <taxon>Lagomorpha</taxon>
        <taxon>Leporidae</taxon>
        <taxon>Oryctolagus</taxon>
    </lineage>
</organism>
<dbReference type="EMBL" id="AAGW02072705">
    <property type="status" value="NOT_ANNOTATED_CDS"/>
    <property type="molecule type" value="Genomic_DNA"/>
</dbReference>
<dbReference type="Ensembl" id="ENSOCUT00000021999.2">
    <property type="protein sequence ID" value="ENSOCUP00000017139.2"/>
    <property type="gene ID" value="ENSOCUG00000025420.2"/>
</dbReference>
<dbReference type="GO" id="GO:0003714">
    <property type="term" value="F:transcription corepressor activity"/>
    <property type="evidence" value="ECO:0007669"/>
    <property type="project" value="TreeGrafter"/>
</dbReference>